<dbReference type="Proteomes" id="UP001161704">
    <property type="component" value="Unassembled WGS sequence"/>
</dbReference>
<dbReference type="RefSeq" id="WP_279963575.1">
    <property type="nucleotide sequence ID" value="NZ_JAOCFK010000060.1"/>
</dbReference>
<dbReference type="AlphaFoldDB" id="A0AA42RCN6"/>
<sequence length="278" mass="32209">MANMTPQWRRYYEQHQALYAYLVQHCEPLFVVPGHEPIYTVVENALGRHHRLPKFIHWIGRLTVDEAEYLGMVHNLETCYRDAIGIKFRRYPVNFPVIHREIEQINISRHYAFKSETVTGNRLLLMAMRAPDDANNMAALREVFERHVVELEAVGLPAHISVTQRLSVFGSTADYLELTIGTGSLYEYAGCDRVQKRTFTGEHYRARLRAKGESSGYRGRFGLIVLDQNSRDNIVEANKQGDRPHRLDVLGARIPMPIELDFDLYRRPIEEGEENNEL</sequence>
<accession>A0AA42RCN6</accession>
<proteinExistence type="predicted"/>
<dbReference type="EMBL" id="JAOCIZ010000137">
    <property type="protein sequence ID" value="MDH1507599.1"/>
    <property type="molecule type" value="Genomic_DNA"/>
</dbReference>
<evidence type="ECO:0000313" key="2">
    <source>
        <dbReference type="Proteomes" id="UP001161704"/>
    </source>
</evidence>
<name>A0AA42RCN6_AERCA</name>
<comment type="caution">
    <text evidence="1">The sequence shown here is derived from an EMBL/GenBank/DDBJ whole genome shotgun (WGS) entry which is preliminary data.</text>
</comment>
<gene>
    <name evidence="1" type="ORF">N5I20_21380</name>
</gene>
<reference evidence="1" key="1">
    <citation type="submission" date="2022-09" db="EMBL/GenBank/DDBJ databases">
        <title>Intensive care unit water sources are persistently colonized with multi-drug resistant bacteria and are the site of extensive horizontal gene transfer of antibiotic resistance genes.</title>
        <authorList>
            <person name="Diorio-Toth L."/>
        </authorList>
    </citation>
    <scope>NUCLEOTIDE SEQUENCE</scope>
    <source>
        <strain evidence="1">GD03710</strain>
    </source>
</reference>
<organism evidence="1 2">
    <name type="scientific">Aeromonas caviae</name>
    <name type="common">Aeromonas punctata</name>
    <dbReference type="NCBI Taxonomy" id="648"/>
    <lineage>
        <taxon>Bacteria</taxon>
        <taxon>Pseudomonadati</taxon>
        <taxon>Pseudomonadota</taxon>
        <taxon>Gammaproteobacteria</taxon>
        <taxon>Aeromonadales</taxon>
        <taxon>Aeromonadaceae</taxon>
        <taxon>Aeromonas</taxon>
    </lineage>
</organism>
<protein>
    <submittedName>
        <fullName evidence="1">Uncharacterized protein</fullName>
    </submittedName>
</protein>
<evidence type="ECO:0000313" key="1">
    <source>
        <dbReference type="EMBL" id="MDH1507599.1"/>
    </source>
</evidence>